<evidence type="ECO:0000259" key="7">
    <source>
        <dbReference type="PROSITE" id="PS51144"/>
    </source>
</evidence>
<dbReference type="InterPro" id="IPR036398">
    <property type="entry name" value="CA_dom_sf"/>
</dbReference>
<dbReference type="PANTHER" id="PTHR18952:SF265">
    <property type="entry name" value="CARBONIC ANHYDRASE"/>
    <property type="match status" value="1"/>
</dbReference>
<sequence>MTMAVATSHAPHWGYEGKEGPEHWGALASEYATCSLGKAQSPIDHAAFDPKQTVTVKANYHAGPVSLLHNGHTIQANFAPGSTLVSGTHSYNLVQVHFHTPSEEAFNGKHYPMVAHFVHKDIDGKLAVLGVMFEEGNAHDELGKLIAAAPKAYTPEGNYKITQIDPSALLPQDLHVFRYTGSLTTPPCTEGVTWHVLVKPVHASKEQIGALHTVMGHNARPVQPLNGRHLIAE</sequence>
<dbReference type="GO" id="GO:0008270">
    <property type="term" value="F:zinc ion binding"/>
    <property type="evidence" value="ECO:0007669"/>
    <property type="project" value="InterPro"/>
</dbReference>
<dbReference type="InterPro" id="IPR041891">
    <property type="entry name" value="Alpha_CA_prokaryot-like"/>
</dbReference>
<dbReference type="SUPFAM" id="SSF51069">
    <property type="entry name" value="Carbonic anhydrase"/>
    <property type="match status" value="1"/>
</dbReference>
<dbReference type="AlphaFoldDB" id="A0A4Q1KFH5"/>
<evidence type="ECO:0000256" key="3">
    <source>
        <dbReference type="ARBA" id="ARBA00022723"/>
    </source>
</evidence>
<dbReference type="OrthoDB" id="5327615at2"/>
<dbReference type="Gene3D" id="3.10.200.10">
    <property type="entry name" value="Alpha carbonic anhydrase"/>
    <property type="match status" value="1"/>
</dbReference>
<gene>
    <name evidence="8" type="ORF">EQG66_10460</name>
</gene>
<proteinExistence type="inferred from homology"/>
<dbReference type="Proteomes" id="UP000290958">
    <property type="component" value="Unassembled WGS sequence"/>
</dbReference>
<dbReference type="RefSeq" id="WP_129404526.1">
    <property type="nucleotide sequence ID" value="NZ_SBKP01000009.1"/>
</dbReference>
<comment type="catalytic activity">
    <reaction evidence="6">
        <text>hydrogencarbonate + H(+) = CO2 + H2O</text>
        <dbReference type="Rhea" id="RHEA:10748"/>
        <dbReference type="ChEBI" id="CHEBI:15377"/>
        <dbReference type="ChEBI" id="CHEBI:15378"/>
        <dbReference type="ChEBI" id="CHEBI:16526"/>
        <dbReference type="ChEBI" id="CHEBI:17544"/>
        <dbReference type="EC" id="4.2.1.1"/>
    </reaction>
</comment>
<keyword evidence="4" id="KW-0862">Zinc</keyword>
<reference evidence="9" key="1">
    <citation type="submission" date="2019-01" db="EMBL/GenBank/DDBJ databases">
        <title>Cytophagaceae bacterium strain CAR-16.</title>
        <authorList>
            <person name="Chen W.-M."/>
        </authorList>
    </citation>
    <scope>NUCLEOTIDE SEQUENCE [LARGE SCALE GENOMIC DNA]</scope>
    <source>
        <strain evidence="9">CHR27</strain>
    </source>
</reference>
<dbReference type="PANTHER" id="PTHR18952">
    <property type="entry name" value="CARBONIC ANHYDRASE"/>
    <property type="match status" value="1"/>
</dbReference>
<keyword evidence="3" id="KW-0479">Metal-binding</keyword>
<dbReference type="GO" id="GO:0004089">
    <property type="term" value="F:carbonate dehydratase activity"/>
    <property type="evidence" value="ECO:0007669"/>
    <property type="project" value="UniProtKB-EC"/>
</dbReference>
<evidence type="ECO:0000256" key="5">
    <source>
        <dbReference type="ARBA" id="ARBA00023239"/>
    </source>
</evidence>
<accession>A0A4Q1KFH5</accession>
<dbReference type="EC" id="4.2.1.1" evidence="2"/>
<dbReference type="InterPro" id="IPR001148">
    <property type="entry name" value="CA_dom"/>
</dbReference>
<evidence type="ECO:0000313" key="8">
    <source>
        <dbReference type="EMBL" id="RXR28453.1"/>
    </source>
</evidence>
<dbReference type="InterPro" id="IPR023561">
    <property type="entry name" value="Carbonic_anhydrase_a-class"/>
</dbReference>
<evidence type="ECO:0000256" key="2">
    <source>
        <dbReference type="ARBA" id="ARBA00012925"/>
    </source>
</evidence>
<name>A0A4Q1KFH5_9SPHN</name>
<comment type="caution">
    <text evidence="8">The sequence shown here is derived from an EMBL/GenBank/DDBJ whole genome shotgun (WGS) entry which is preliminary data.</text>
</comment>
<dbReference type="EMBL" id="SBKP01000009">
    <property type="protein sequence ID" value="RXR28453.1"/>
    <property type="molecule type" value="Genomic_DNA"/>
</dbReference>
<dbReference type="Pfam" id="PF00194">
    <property type="entry name" value="Carb_anhydrase"/>
    <property type="match status" value="1"/>
</dbReference>
<protein>
    <recommendedName>
        <fullName evidence="2">carbonic anhydrase</fullName>
        <ecNumber evidence="2">4.2.1.1</ecNumber>
    </recommendedName>
</protein>
<evidence type="ECO:0000256" key="4">
    <source>
        <dbReference type="ARBA" id="ARBA00022833"/>
    </source>
</evidence>
<comment type="similarity">
    <text evidence="1">Belongs to the alpha-carbonic anhydrase family.</text>
</comment>
<feature type="domain" description="Alpha-carbonic anhydrase" evidence="7">
    <location>
        <begin position="11"/>
        <end position="233"/>
    </location>
</feature>
<evidence type="ECO:0000256" key="1">
    <source>
        <dbReference type="ARBA" id="ARBA00010718"/>
    </source>
</evidence>
<dbReference type="CDD" id="cd03124">
    <property type="entry name" value="alpha_CA_prokaryotic_like"/>
    <property type="match status" value="1"/>
</dbReference>
<dbReference type="PROSITE" id="PS51144">
    <property type="entry name" value="ALPHA_CA_2"/>
    <property type="match status" value="1"/>
</dbReference>
<keyword evidence="9" id="KW-1185">Reference proteome</keyword>
<evidence type="ECO:0000256" key="6">
    <source>
        <dbReference type="ARBA" id="ARBA00048348"/>
    </source>
</evidence>
<evidence type="ECO:0000313" key="9">
    <source>
        <dbReference type="Proteomes" id="UP000290958"/>
    </source>
</evidence>
<dbReference type="SMART" id="SM01057">
    <property type="entry name" value="Carb_anhydrase"/>
    <property type="match status" value="1"/>
</dbReference>
<keyword evidence="5" id="KW-0456">Lyase</keyword>
<organism evidence="8 9">
    <name type="scientific">Sphingobium fluviale</name>
    <dbReference type="NCBI Taxonomy" id="2506423"/>
    <lineage>
        <taxon>Bacteria</taxon>
        <taxon>Pseudomonadati</taxon>
        <taxon>Pseudomonadota</taxon>
        <taxon>Alphaproteobacteria</taxon>
        <taxon>Sphingomonadales</taxon>
        <taxon>Sphingomonadaceae</taxon>
        <taxon>Sphingobium</taxon>
    </lineage>
</organism>